<dbReference type="Proteomes" id="UP001595075">
    <property type="component" value="Unassembled WGS sequence"/>
</dbReference>
<dbReference type="InterPro" id="IPR011012">
    <property type="entry name" value="Longin-like_dom_sf"/>
</dbReference>
<gene>
    <name evidence="2" type="ORF">VTL71DRAFT_10266</name>
</gene>
<sequence length="117" mass="13344">MINAVLVFNNAGQPRLTKFYTQLETSVQQRLISEIFTLVSHRPTGSCNFLPLPPHPRRRRYIPHALPQQHTTQRRPIARNLPALRNALLHHHLDVYRIASRADRSYTSLCGSAGSLV</sequence>
<dbReference type="EMBL" id="JAZHXI010000003">
    <property type="protein sequence ID" value="KAL2072942.1"/>
    <property type="molecule type" value="Genomic_DNA"/>
</dbReference>
<evidence type="ECO:0000313" key="3">
    <source>
        <dbReference type="Proteomes" id="UP001595075"/>
    </source>
</evidence>
<comment type="caution">
    <text evidence="2">The sequence shown here is derived from an EMBL/GenBank/DDBJ whole genome shotgun (WGS) entry which is preliminary data.</text>
</comment>
<dbReference type="SUPFAM" id="SSF64356">
    <property type="entry name" value="SNARE-like"/>
    <property type="match status" value="1"/>
</dbReference>
<keyword evidence="3" id="KW-1185">Reference proteome</keyword>
<dbReference type="InterPro" id="IPR022775">
    <property type="entry name" value="AP_mu_sigma_su"/>
</dbReference>
<evidence type="ECO:0000313" key="2">
    <source>
        <dbReference type="EMBL" id="KAL2072942.1"/>
    </source>
</evidence>
<evidence type="ECO:0000259" key="1">
    <source>
        <dbReference type="Pfam" id="PF01217"/>
    </source>
</evidence>
<dbReference type="Pfam" id="PF01217">
    <property type="entry name" value="Clat_adaptor_s"/>
    <property type="match status" value="1"/>
</dbReference>
<accession>A0ABR4CT11</accession>
<organism evidence="2 3">
    <name type="scientific">Oculimacula yallundae</name>
    <dbReference type="NCBI Taxonomy" id="86028"/>
    <lineage>
        <taxon>Eukaryota</taxon>
        <taxon>Fungi</taxon>
        <taxon>Dikarya</taxon>
        <taxon>Ascomycota</taxon>
        <taxon>Pezizomycotina</taxon>
        <taxon>Leotiomycetes</taxon>
        <taxon>Helotiales</taxon>
        <taxon>Ploettnerulaceae</taxon>
        <taxon>Oculimacula</taxon>
    </lineage>
</organism>
<reference evidence="2 3" key="1">
    <citation type="journal article" date="2024" name="Commun. Biol.">
        <title>Comparative genomic analysis of thermophilic fungi reveals convergent evolutionary adaptations and gene losses.</title>
        <authorList>
            <person name="Steindorff A.S."/>
            <person name="Aguilar-Pontes M.V."/>
            <person name="Robinson A.J."/>
            <person name="Andreopoulos B."/>
            <person name="LaButti K."/>
            <person name="Kuo A."/>
            <person name="Mondo S."/>
            <person name="Riley R."/>
            <person name="Otillar R."/>
            <person name="Haridas S."/>
            <person name="Lipzen A."/>
            <person name="Grimwood J."/>
            <person name="Schmutz J."/>
            <person name="Clum A."/>
            <person name="Reid I.D."/>
            <person name="Moisan M.C."/>
            <person name="Butler G."/>
            <person name="Nguyen T.T.M."/>
            <person name="Dewar K."/>
            <person name="Conant G."/>
            <person name="Drula E."/>
            <person name="Henrissat B."/>
            <person name="Hansel C."/>
            <person name="Singer S."/>
            <person name="Hutchinson M.I."/>
            <person name="de Vries R.P."/>
            <person name="Natvig D.O."/>
            <person name="Powell A.J."/>
            <person name="Tsang A."/>
            <person name="Grigoriev I.V."/>
        </authorList>
    </citation>
    <scope>NUCLEOTIDE SEQUENCE [LARGE SCALE GENOMIC DNA]</scope>
    <source>
        <strain evidence="2 3">CBS 494.80</strain>
    </source>
</reference>
<feature type="domain" description="AP complex mu/sigma subunit" evidence="1">
    <location>
        <begin position="1"/>
        <end position="50"/>
    </location>
</feature>
<name>A0ABR4CT11_9HELO</name>
<dbReference type="Gene3D" id="3.30.450.60">
    <property type="match status" value="1"/>
</dbReference>
<proteinExistence type="predicted"/>
<protein>
    <recommendedName>
        <fullName evidence="1">AP complex mu/sigma subunit domain-containing protein</fullName>
    </recommendedName>
</protein>